<evidence type="ECO:0000259" key="11">
    <source>
        <dbReference type="Pfam" id="PF10377"/>
    </source>
</evidence>
<comment type="similarity">
    <text evidence="1 7">Belongs to the ATG11 family.</text>
</comment>
<feature type="region of interest" description="Disordered" evidence="9">
    <location>
        <begin position="446"/>
        <end position="481"/>
    </location>
</feature>
<feature type="compositionally biased region" description="Basic and acidic residues" evidence="9">
    <location>
        <begin position="622"/>
        <end position="641"/>
    </location>
</feature>
<evidence type="ECO:0000256" key="9">
    <source>
        <dbReference type="SAM" id="MobiDB-lite"/>
    </source>
</evidence>
<feature type="compositionally biased region" description="Basic and acidic residues" evidence="9">
    <location>
        <begin position="1254"/>
        <end position="1264"/>
    </location>
</feature>
<accession>A0A0G2GU05</accession>
<dbReference type="OrthoDB" id="447953at2759"/>
<dbReference type="PANTHER" id="PTHR13222:SF1">
    <property type="entry name" value="RB1-INDUCIBLE COILED-COIL PROTEIN 1"/>
    <property type="match status" value="1"/>
</dbReference>
<dbReference type="GO" id="GO:0000422">
    <property type="term" value="P:autophagy of mitochondrion"/>
    <property type="evidence" value="ECO:0007669"/>
    <property type="project" value="TreeGrafter"/>
</dbReference>
<dbReference type="GO" id="GO:0015031">
    <property type="term" value="P:protein transport"/>
    <property type="evidence" value="ECO:0007669"/>
    <property type="project" value="UniProtKB-KW"/>
</dbReference>
<dbReference type="GO" id="GO:0061709">
    <property type="term" value="P:reticulophagy"/>
    <property type="evidence" value="ECO:0007669"/>
    <property type="project" value="TreeGrafter"/>
</dbReference>
<evidence type="ECO:0000259" key="10">
    <source>
        <dbReference type="Pfam" id="PF04108"/>
    </source>
</evidence>
<keyword evidence="4 7" id="KW-0653">Protein transport</keyword>
<dbReference type="PANTHER" id="PTHR13222">
    <property type="entry name" value="RB1-INDUCIBLE COILED-COIL"/>
    <property type="match status" value="1"/>
</dbReference>
<keyword evidence="7" id="KW-0472">Membrane</keyword>
<reference evidence="12 13" key="2">
    <citation type="submission" date="2015-05" db="EMBL/GenBank/DDBJ databases">
        <authorList>
            <person name="Morales-Cruz A."/>
            <person name="Amrine K.C."/>
            <person name="Cantu D."/>
        </authorList>
    </citation>
    <scope>NUCLEOTIDE SEQUENCE [LARGE SCALE GENOMIC DNA]</scope>
    <source>
        <strain evidence="12">UCRPC4</strain>
    </source>
</reference>
<feature type="domain" description="Autophagy protein ATG17-like" evidence="10">
    <location>
        <begin position="1"/>
        <end position="297"/>
    </location>
</feature>
<evidence type="ECO:0000256" key="3">
    <source>
        <dbReference type="ARBA" id="ARBA00022448"/>
    </source>
</evidence>
<gene>
    <name evidence="12" type="ORF">UCRPC4_g01439</name>
</gene>
<dbReference type="Pfam" id="PF10377">
    <property type="entry name" value="ATG11"/>
    <property type="match status" value="1"/>
</dbReference>
<keyword evidence="6 8" id="KW-0175">Coiled coil</keyword>
<feature type="region of interest" description="Disordered" evidence="9">
    <location>
        <begin position="604"/>
        <end position="644"/>
    </location>
</feature>
<dbReference type="GO" id="GO:0060090">
    <property type="term" value="F:molecular adaptor activity"/>
    <property type="evidence" value="ECO:0007669"/>
    <property type="project" value="TreeGrafter"/>
</dbReference>
<feature type="compositionally biased region" description="Basic and acidic residues" evidence="9">
    <location>
        <begin position="1087"/>
        <end position="1096"/>
    </location>
</feature>
<feature type="coiled-coil region" evidence="8">
    <location>
        <begin position="710"/>
        <end position="821"/>
    </location>
</feature>
<keyword evidence="7" id="KW-0926">Vacuole</keyword>
<feature type="domain" description="Autophagy-related protein 11 C-terminal" evidence="11">
    <location>
        <begin position="985"/>
        <end position="1128"/>
    </location>
</feature>
<dbReference type="EMBL" id="LCWF01000034">
    <property type="protein sequence ID" value="KKY26748.1"/>
    <property type="molecule type" value="Genomic_DNA"/>
</dbReference>
<evidence type="ECO:0000256" key="2">
    <source>
        <dbReference type="ARBA" id="ARBA00013804"/>
    </source>
</evidence>
<comment type="function">
    <text evidence="7">Involved in cytoplasm to vacuole transport (Cvt), pexophagy, mitophagy and nucleophagy. Recruits mitochondria for their selective degradation via autophagy (mitophagy) during starvation. Works as scaffold proteins that recruit ATG proteins to the pre-autophagosome (PAS), the site of vesicle/autophagosome formation. Required for the Cvt vesicles completion.</text>
</comment>
<feature type="compositionally biased region" description="Low complexity" evidence="9">
    <location>
        <begin position="1180"/>
        <end position="1195"/>
    </location>
</feature>
<dbReference type="InterPro" id="IPR019460">
    <property type="entry name" value="Atg11_C"/>
</dbReference>
<dbReference type="GO" id="GO:0034727">
    <property type="term" value="P:piecemeal microautophagy of the nucleus"/>
    <property type="evidence" value="ECO:0007669"/>
    <property type="project" value="TreeGrafter"/>
</dbReference>
<keyword evidence="5 7" id="KW-0072">Autophagy</keyword>
<evidence type="ECO:0000313" key="12">
    <source>
        <dbReference type="EMBL" id="KKY26748.1"/>
    </source>
</evidence>
<comment type="caution">
    <text evidence="12">The sequence shown here is derived from an EMBL/GenBank/DDBJ whole genome shotgun (WGS) entry which is preliminary data.</text>
</comment>
<dbReference type="Pfam" id="PF04108">
    <property type="entry name" value="ATG17_like"/>
    <property type="match status" value="1"/>
</dbReference>
<dbReference type="SUPFAM" id="SSF57997">
    <property type="entry name" value="Tropomyosin"/>
    <property type="match status" value="1"/>
</dbReference>
<feature type="coiled-coil region" evidence="8">
    <location>
        <begin position="990"/>
        <end position="1017"/>
    </location>
</feature>
<evidence type="ECO:0000256" key="6">
    <source>
        <dbReference type="ARBA" id="ARBA00023054"/>
    </source>
</evidence>
<comment type="subunit">
    <text evidence="7">Homodimer.</text>
</comment>
<feature type="region of interest" description="Disordered" evidence="9">
    <location>
        <begin position="1087"/>
        <end position="1114"/>
    </location>
</feature>
<feature type="compositionally biased region" description="Polar residues" evidence="9">
    <location>
        <begin position="1097"/>
        <end position="1107"/>
    </location>
</feature>
<dbReference type="GO" id="GO:1990316">
    <property type="term" value="C:Atg1/ULK1 kinase complex"/>
    <property type="evidence" value="ECO:0007669"/>
    <property type="project" value="TreeGrafter"/>
</dbReference>
<feature type="region of interest" description="Disordered" evidence="9">
    <location>
        <begin position="1162"/>
        <end position="1264"/>
    </location>
</feature>
<evidence type="ECO:0000256" key="8">
    <source>
        <dbReference type="SAM" id="Coils"/>
    </source>
</evidence>
<evidence type="ECO:0000256" key="1">
    <source>
        <dbReference type="ARBA" id="ARBA00009729"/>
    </source>
</evidence>
<dbReference type="AlphaFoldDB" id="A0A0G2GU05"/>
<evidence type="ECO:0000256" key="5">
    <source>
        <dbReference type="ARBA" id="ARBA00023006"/>
    </source>
</evidence>
<comment type="subcellular location">
    <subcellularLocation>
        <location evidence="7">Preautophagosomal structure membrane</location>
        <topology evidence="7">Peripheral membrane protein</topology>
    </subcellularLocation>
    <subcellularLocation>
        <location evidence="7">Vacuole membrane</location>
        <topology evidence="7">Peripheral membrane protein</topology>
    </subcellularLocation>
    <text evidence="7">During pexophagy, accumulates in the vacuolar membrane region, where the peroxisomes contact the vacuole.</text>
</comment>
<feature type="coiled-coil region" evidence="8">
    <location>
        <begin position="394"/>
        <end position="421"/>
    </location>
</feature>
<dbReference type="GO" id="GO:0005774">
    <property type="term" value="C:vacuolar membrane"/>
    <property type="evidence" value="ECO:0007669"/>
    <property type="project" value="UniProtKB-SubCell"/>
</dbReference>
<feature type="compositionally biased region" description="Low complexity" evidence="9">
    <location>
        <begin position="464"/>
        <end position="475"/>
    </location>
</feature>
<dbReference type="GO" id="GO:0019901">
    <property type="term" value="F:protein kinase binding"/>
    <property type="evidence" value="ECO:0007669"/>
    <property type="project" value="TreeGrafter"/>
</dbReference>
<evidence type="ECO:0000256" key="4">
    <source>
        <dbReference type="ARBA" id="ARBA00022927"/>
    </source>
</evidence>
<dbReference type="GO" id="GO:1903599">
    <property type="term" value="P:positive regulation of autophagy of mitochondrion"/>
    <property type="evidence" value="ECO:0007669"/>
    <property type="project" value="UniProtKB-UniRule"/>
</dbReference>
<proteinExistence type="inferred from homology"/>
<dbReference type="InterPro" id="IPR045326">
    <property type="entry name" value="ATG17-like_dom"/>
</dbReference>
<dbReference type="GO" id="GO:0034045">
    <property type="term" value="C:phagophore assembly site membrane"/>
    <property type="evidence" value="ECO:0007669"/>
    <property type="project" value="UniProtKB-SubCell"/>
</dbReference>
<keyword evidence="3 7" id="KW-0813">Transport</keyword>
<evidence type="ECO:0000256" key="7">
    <source>
        <dbReference type="RuleBase" id="RU367075"/>
    </source>
</evidence>
<name>A0A0G2GU05_PHACM</name>
<keyword evidence="13" id="KW-1185">Reference proteome</keyword>
<dbReference type="GO" id="GO:0000045">
    <property type="term" value="P:autophagosome assembly"/>
    <property type="evidence" value="ECO:0007669"/>
    <property type="project" value="UniProtKB-UniRule"/>
</dbReference>
<dbReference type="GO" id="GO:0034517">
    <property type="term" value="P:ribophagy"/>
    <property type="evidence" value="ECO:0007669"/>
    <property type="project" value="TreeGrafter"/>
</dbReference>
<evidence type="ECO:0000313" key="13">
    <source>
        <dbReference type="Proteomes" id="UP000053317"/>
    </source>
</evidence>
<reference evidence="12 13" key="1">
    <citation type="submission" date="2015-05" db="EMBL/GenBank/DDBJ databases">
        <title>Distinctive expansion of gene families associated with plant cell wall degradation and secondary metabolism in the genomes of grapevine trunk pathogens.</title>
        <authorList>
            <person name="Lawrence D.P."/>
            <person name="Travadon R."/>
            <person name="Rolshausen P.E."/>
            <person name="Baumgartner K."/>
        </authorList>
    </citation>
    <scope>NUCLEOTIDE SEQUENCE [LARGE SCALE GENOMIC DNA]</scope>
    <source>
        <strain evidence="12">UCRPC4</strain>
    </source>
</reference>
<organism evidence="12 13">
    <name type="scientific">Phaeomoniella chlamydospora</name>
    <name type="common">Phaeoacremonium chlamydosporum</name>
    <dbReference type="NCBI Taxonomy" id="158046"/>
    <lineage>
        <taxon>Eukaryota</taxon>
        <taxon>Fungi</taxon>
        <taxon>Dikarya</taxon>
        <taxon>Ascomycota</taxon>
        <taxon>Pezizomycotina</taxon>
        <taxon>Eurotiomycetes</taxon>
        <taxon>Chaetothyriomycetidae</taxon>
        <taxon>Phaeomoniellales</taxon>
        <taxon>Phaeomoniellaceae</taxon>
        <taxon>Phaeomoniella</taxon>
    </lineage>
</organism>
<dbReference type="Proteomes" id="UP000053317">
    <property type="component" value="Unassembled WGS sequence"/>
</dbReference>
<dbReference type="InterPro" id="IPR040040">
    <property type="entry name" value="ATG11"/>
</dbReference>
<feature type="compositionally biased region" description="Polar residues" evidence="9">
    <location>
        <begin position="1202"/>
        <end position="1217"/>
    </location>
</feature>
<protein>
    <recommendedName>
        <fullName evidence="2 7">Autophagy-related protein 11</fullName>
    </recommendedName>
</protein>
<feature type="region of interest" description="Disordered" evidence="9">
    <location>
        <begin position="503"/>
        <end position="529"/>
    </location>
</feature>
<feature type="compositionally biased region" description="Polar residues" evidence="9">
    <location>
        <begin position="1238"/>
        <end position="1247"/>
    </location>
</feature>
<sequence>MQTRLAETRTWAQETIKDQKAAVDGLEDGLKTLSRIPARKEYTFLLRRPSTPTKRSTKSNLQGETLQAFVNVSDLQNATAQMSRSSQALEQAFNNVDSALHNVASETITAVEDVQSSPSQPLSEEDIANLFEESETFAKKINSDYEHILRLPDNSKSIASTSRMALGHTRDFLPSLKAVAQEIDQAVRTCIQTRNAAVRSALHNMQNISVIESGLASIQGQIQSLDVDEDGLDAFDTLDLVYRLPVAYASVLVESVRRSEWDEKIKADSASLAEEMALYKDEEQHRRRKWMKSMAPFIDETQDMSATEMEINLRGTGDAWPRVSREEIDNYAESLRKSGDLEGYEEVIKMIRELDSPTKQQRKRAKAFKNGSVFDVGFGLGRSSLLLRGEDESTRSLKDENSKLSDKLKASESRVRRLEAILHNSGPLSRPASGAFGMVPSEFERNVSSPIAPPSPRLHDGLSRRSSVSSRRMSSNQTTEERSLAARVVSLEAELLQERDAVSRLQKEAHAERRSSTESRDRMNEAESTKKDLLANFEAQRLEFEHERQLLEDETHKLKIRLEEAEDELDRVIGSRDQEKMIADRNVRDLRAQLEQALKTIDDEREQAQEEIDSFQSAASKQQDRLSQLEKQLQDQDREKSSLQAQNIDIAGQLRDAVADKTELITSLQAAHAQLSPEGLAPDDLGKLVSAIEILSEGLAIHARSSDELAQLVSAENKQLETRIAKAESDVAVLKDDVVAKELETIHVKEALSEERSKLGSLRAELVNEQTELKNLRDRLADGETGSSELRDRLSTEQQRVGQLTEQLAGAQAIASNHEQEILVWKDKLQKAIDSEQQLKSHLDGRGRRSNELSRRVYAQNDRMIRVMEQMGYAITRQDDHLVIQRASKANSNSTTLAGQVNTEAAATSTRSIAINPLSPPANTPEIPGVMNRSLSGAYTLQHYSDAADLDLLYWSDNDANLEDEKYQSFLASLNKLDLDAASDLIAKRYKDVETLARKWQRESRAYREKYHRAQSEAHEKIAYRTFKEGDLALFLPTRNQATRPWAAFNVGAPHYFLREQDGHKLQSRDWLLARISKVEERVVDLSRSMQDRRSLQAETSDAGSTRSLDDENPFELSDGLRWYMIDALEEKPGAPTTPGLGKSTVAATNIDARGSIQLMKEKKQVKDSMGSGNAAMATKTLSKSLDSRRSSSGSKKGHSTGQSISSVTGIQPSASVDPSGEQRTSEAAPKQRVVAESSGQATTSPRENAPIFEEVRKDLLFGP</sequence>